<dbReference type="InterPro" id="IPR011527">
    <property type="entry name" value="ABC1_TM_dom"/>
</dbReference>
<dbReference type="GO" id="GO:0006508">
    <property type="term" value="P:proteolysis"/>
    <property type="evidence" value="ECO:0007669"/>
    <property type="project" value="InterPro"/>
</dbReference>
<evidence type="ECO:0000256" key="8">
    <source>
        <dbReference type="ARBA" id="ARBA00023136"/>
    </source>
</evidence>
<dbReference type="GO" id="GO:0005886">
    <property type="term" value="C:plasma membrane"/>
    <property type="evidence" value="ECO:0007669"/>
    <property type="project" value="UniProtKB-SubCell"/>
</dbReference>
<dbReference type="InterPro" id="IPR017871">
    <property type="entry name" value="ABC_transporter-like_CS"/>
</dbReference>
<dbReference type="InterPro" id="IPR003593">
    <property type="entry name" value="AAA+_ATPase"/>
</dbReference>
<evidence type="ECO:0000256" key="1">
    <source>
        <dbReference type="ARBA" id="ARBA00004651"/>
    </source>
</evidence>
<geneLocation type="plasmid" evidence="13">
    <name>p1</name>
</geneLocation>
<evidence type="ECO:0000313" key="13">
    <source>
        <dbReference type="EMBL" id="QCO03411.1"/>
    </source>
</evidence>
<keyword evidence="3" id="KW-1003">Cell membrane</keyword>
<dbReference type="PROSITE" id="PS50893">
    <property type="entry name" value="ABC_TRANSPORTER_2"/>
    <property type="match status" value="1"/>
</dbReference>
<keyword evidence="2" id="KW-0813">Transport</keyword>
<evidence type="ECO:0000259" key="11">
    <source>
        <dbReference type="PROSITE" id="PS50929"/>
    </source>
</evidence>
<dbReference type="FunFam" id="3.40.50.300:FF:000299">
    <property type="entry name" value="ABC transporter ATP-binding protein/permease"/>
    <property type="match status" value="1"/>
</dbReference>
<dbReference type="GO" id="GO:0140359">
    <property type="term" value="F:ABC-type transporter activity"/>
    <property type="evidence" value="ECO:0007669"/>
    <property type="project" value="InterPro"/>
</dbReference>
<feature type="domain" description="Peptidase C39" evidence="12">
    <location>
        <begin position="21"/>
        <end position="141"/>
    </location>
</feature>
<dbReference type="Gene3D" id="3.90.70.10">
    <property type="entry name" value="Cysteine proteinases"/>
    <property type="match status" value="1"/>
</dbReference>
<dbReference type="InterPro" id="IPR039421">
    <property type="entry name" value="Type_1_exporter"/>
</dbReference>
<evidence type="ECO:0000259" key="10">
    <source>
        <dbReference type="PROSITE" id="PS50893"/>
    </source>
</evidence>
<evidence type="ECO:0000256" key="5">
    <source>
        <dbReference type="ARBA" id="ARBA00022741"/>
    </source>
</evidence>
<dbReference type="Proteomes" id="UP000298596">
    <property type="component" value="Plasmid p1"/>
</dbReference>
<dbReference type="PANTHER" id="PTHR24221:SF647">
    <property type="entry name" value="BLL6336 PROTEIN"/>
    <property type="match status" value="1"/>
</dbReference>
<keyword evidence="13" id="KW-0614">Plasmid</keyword>
<dbReference type="Pfam" id="PF00664">
    <property type="entry name" value="ABC_membrane"/>
    <property type="match status" value="1"/>
</dbReference>
<dbReference type="NCBIfam" id="TIGR01846">
    <property type="entry name" value="type_I_sec_HlyB"/>
    <property type="match status" value="1"/>
</dbReference>
<dbReference type="EMBL" id="CP032331">
    <property type="protein sequence ID" value="QCO03411.1"/>
    <property type="molecule type" value="Genomic_DNA"/>
</dbReference>
<accession>A0A4D8Q181</accession>
<dbReference type="GO" id="GO:0008233">
    <property type="term" value="F:peptidase activity"/>
    <property type="evidence" value="ECO:0007669"/>
    <property type="project" value="InterPro"/>
</dbReference>
<dbReference type="Pfam" id="PF00005">
    <property type="entry name" value="ABC_tran"/>
    <property type="match status" value="1"/>
</dbReference>
<dbReference type="GO" id="GO:0016887">
    <property type="term" value="F:ATP hydrolysis activity"/>
    <property type="evidence" value="ECO:0007669"/>
    <property type="project" value="InterPro"/>
</dbReference>
<feature type="transmembrane region" description="Helical" evidence="9">
    <location>
        <begin position="307"/>
        <end position="327"/>
    </location>
</feature>
<comment type="subcellular location">
    <subcellularLocation>
        <location evidence="1">Cell membrane</location>
        <topology evidence="1">Multi-pass membrane protein</topology>
    </subcellularLocation>
</comment>
<dbReference type="GO" id="GO:0030253">
    <property type="term" value="P:protein secretion by the type I secretion system"/>
    <property type="evidence" value="ECO:0007669"/>
    <property type="project" value="InterPro"/>
</dbReference>
<gene>
    <name evidence="13" type="ORF">D3867_15155</name>
</gene>
<dbReference type="GO" id="GO:0034040">
    <property type="term" value="F:ATPase-coupled lipid transmembrane transporter activity"/>
    <property type="evidence" value="ECO:0007669"/>
    <property type="project" value="TreeGrafter"/>
</dbReference>
<dbReference type="PROSITE" id="PS50990">
    <property type="entry name" value="PEPTIDASE_C39"/>
    <property type="match status" value="1"/>
</dbReference>
<feature type="domain" description="ABC transporter" evidence="10">
    <location>
        <begin position="482"/>
        <end position="717"/>
    </location>
</feature>
<protein>
    <submittedName>
        <fullName evidence="13">Type I secretion system permease/ATPase</fullName>
    </submittedName>
</protein>
<evidence type="ECO:0000256" key="3">
    <source>
        <dbReference type="ARBA" id="ARBA00022475"/>
    </source>
</evidence>
<keyword evidence="5" id="KW-0547">Nucleotide-binding</keyword>
<feature type="transmembrane region" description="Helical" evidence="9">
    <location>
        <begin position="203"/>
        <end position="227"/>
    </location>
</feature>
<sequence length="737" mass="79017">MVPFLVALECQIEDVAPTPGPPSAPHSGEQALSAFLRLTGRPVDTDQIAAAMAGMPLPLDGKALATVAHRLGASVRRRRVERRKLAGTRLPGLAEMTDGEIVLVARADAERVLLLDPTANRPVEQTRDEFDAAWTGHMITQAPVGAARPFGMAWFLPALTRHAGVLSQATLASLCIQLFGLTTPLFSMIVIDKVLSSGTVTTLDVLAIGMAAIAVFDFLMGALRAALLSHTTNKMDVELGSRLFEHLFALPLTFFESRPVGALAARVKELDSVRALLTGPGLTVLMDVLFTLVFIAVMWFLSPHLTGIVLLTLLGFALVHGLLAPLLKARQSDRFAKGAEAQAFLVEAVHGVETLKAAAAEPRMLHRWQELLVANTRASFRSAVLSETVNQAVAFLTKIMSVAILWYGARLVMDGSLTAGTLIAFNMMGWRISAPVLRLAQMWQQVQQGCVALAKLGDVMNAQREPGAVPGRTPLGRIEGRVMLRGVTFRYGSRGPAVLEGLSFAVPAGQVVGVVGLSGSGKSTLVRLLQRLHVPERGAVTVDGIDLAGVDPAWLRRQLGVVPQDVTLFNRSVRDNIALADPTLDMERIEAAARLAGAHEFIAALPEGYDTVVGERGMRLSGGQRQRLALARALASDPRILILDEATSALDYESEMLIHRNMRRICAGRTVFIVAHRLAALRHADRILVLEHGRVVEDGPHAKLAAAGGRYARLHAIQAGLTAPPQPQPRPTAGGPA</sequence>
<evidence type="ECO:0000256" key="2">
    <source>
        <dbReference type="ARBA" id="ARBA00022448"/>
    </source>
</evidence>
<dbReference type="AlphaFoldDB" id="A0A4D8Q181"/>
<dbReference type="PROSITE" id="PS00211">
    <property type="entry name" value="ABC_TRANSPORTER_1"/>
    <property type="match status" value="1"/>
</dbReference>
<evidence type="ECO:0000256" key="4">
    <source>
        <dbReference type="ARBA" id="ARBA00022692"/>
    </source>
</evidence>
<dbReference type="SUPFAM" id="SSF90123">
    <property type="entry name" value="ABC transporter transmembrane region"/>
    <property type="match status" value="1"/>
</dbReference>
<keyword evidence="4 9" id="KW-0812">Transmembrane</keyword>
<dbReference type="InterPro" id="IPR010132">
    <property type="entry name" value="ATPase_T1SS_HlyB"/>
</dbReference>
<dbReference type="PANTHER" id="PTHR24221">
    <property type="entry name" value="ATP-BINDING CASSETTE SUB-FAMILY B"/>
    <property type="match status" value="1"/>
</dbReference>
<feature type="transmembrane region" description="Helical" evidence="9">
    <location>
        <begin position="171"/>
        <end position="191"/>
    </location>
</feature>
<dbReference type="GO" id="GO:0005524">
    <property type="term" value="F:ATP binding"/>
    <property type="evidence" value="ECO:0007669"/>
    <property type="project" value="UniProtKB-KW"/>
</dbReference>
<dbReference type="CDD" id="cd18588">
    <property type="entry name" value="ABC_6TM_CyaB_HlyB_like"/>
    <property type="match status" value="1"/>
</dbReference>
<dbReference type="PROSITE" id="PS50929">
    <property type="entry name" value="ABC_TM1F"/>
    <property type="match status" value="1"/>
</dbReference>
<evidence type="ECO:0000259" key="12">
    <source>
        <dbReference type="PROSITE" id="PS50990"/>
    </source>
</evidence>
<dbReference type="SUPFAM" id="SSF52540">
    <property type="entry name" value="P-loop containing nucleoside triphosphate hydrolases"/>
    <property type="match status" value="1"/>
</dbReference>
<name>A0A4D8Q181_AZOBR</name>
<feature type="domain" description="ABC transmembrane type-1" evidence="11">
    <location>
        <begin position="169"/>
        <end position="448"/>
    </location>
</feature>
<dbReference type="InterPro" id="IPR036640">
    <property type="entry name" value="ABC1_TM_sf"/>
</dbReference>
<organism evidence="13 14">
    <name type="scientific">Azospirillum brasilense</name>
    <dbReference type="NCBI Taxonomy" id="192"/>
    <lineage>
        <taxon>Bacteria</taxon>
        <taxon>Pseudomonadati</taxon>
        <taxon>Pseudomonadota</taxon>
        <taxon>Alphaproteobacteria</taxon>
        <taxon>Rhodospirillales</taxon>
        <taxon>Azospirillaceae</taxon>
        <taxon>Azospirillum</taxon>
    </lineage>
</organism>
<evidence type="ECO:0000256" key="6">
    <source>
        <dbReference type="ARBA" id="ARBA00022840"/>
    </source>
</evidence>
<dbReference type="InterPro" id="IPR005074">
    <property type="entry name" value="Peptidase_C39"/>
</dbReference>
<proteinExistence type="predicted"/>
<evidence type="ECO:0000256" key="7">
    <source>
        <dbReference type="ARBA" id="ARBA00022989"/>
    </source>
</evidence>
<feature type="transmembrane region" description="Helical" evidence="9">
    <location>
        <begin position="277"/>
        <end position="301"/>
    </location>
</feature>
<dbReference type="Gene3D" id="3.40.50.300">
    <property type="entry name" value="P-loop containing nucleotide triphosphate hydrolases"/>
    <property type="match status" value="1"/>
</dbReference>
<dbReference type="InterPro" id="IPR027417">
    <property type="entry name" value="P-loop_NTPase"/>
</dbReference>
<reference evidence="13 14" key="1">
    <citation type="submission" date="2018-09" db="EMBL/GenBank/DDBJ databases">
        <title>Whole genome based analysis of evolution and adaptive divergence in Indian and Brazilian strains of Azospirillum brasilense.</title>
        <authorList>
            <person name="Singh C."/>
            <person name="Tripathi A.K."/>
        </authorList>
    </citation>
    <scope>NUCLEOTIDE SEQUENCE [LARGE SCALE GENOMIC DNA]</scope>
    <source>
        <strain evidence="13 14">MTCC4036</strain>
        <plasmid evidence="13 14">p1</plasmid>
    </source>
</reference>
<keyword evidence="7 9" id="KW-1133">Transmembrane helix</keyword>
<evidence type="ECO:0000313" key="14">
    <source>
        <dbReference type="Proteomes" id="UP000298596"/>
    </source>
</evidence>
<keyword evidence="8 9" id="KW-0472">Membrane</keyword>
<dbReference type="GO" id="GO:0030256">
    <property type="term" value="C:type I protein secretion system complex"/>
    <property type="evidence" value="ECO:0007669"/>
    <property type="project" value="InterPro"/>
</dbReference>
<dbReference type="InterPro" id="IPR003439">
    <property type="entry name" value="ABC_transporter-like_ATP-bd"/>
</dbReference>
<evidence type="ECO:0000256" key="9">
    <source>
        <dbReference type="SAM" id="Phobius"/>
    </source>
</evidence>
<dbReference type="SMART" id="SM00382">
    <property type="entry name" value="AAA"/>
    <property type="match status" value="1"/>
</dbReference>
<dbReference type="Gene3D" id="1.20.1560.10">
    <property type="entry name" value="ABC transporter type 1, transmembrane domain"/>
    <property type="match status" value="1"/>
</dbReference>
<keyword evidence="6" id="KW-0067">ATP-binding</keyword>